<name>A0A5C8HWD1_9MICO</name>
<dbReference type="PROSITE" id="PS51257">
    <property type="entry name" value="PROKAR_LIPOPROTEIN"/>
    <property type="match status" value="1"/>
</dbReference>
<dbReference type="Proteomes" id="UP000321034">
    <property type="component" value="Unassembled WGS sequence"/>
</dbReference>
<dbReference type="SUPFAM" id="SSF50969">
    <property type="entry name" value="YVTN repeat-like/Quinoprotein amine dehydrogenase"/>
    <property type="match status" value="1"/>
</dbReference>
<protein>
    <submittedName>
        <fullName evidence="2">ABC transporter</fullName>
    </submittedName>
</protein>
<evidence type="ECO:0000313" key="2">
    <source>
        <dbReference type="EMBL" id="TXK10389.1"/>
    </source>
</evidence>
<reference evidence="2 3" key="1">
    <citation type="submission" date="2019-08" db="EMBL/GenBank/DDBJ databases">
        <authorList>
            <person name="Dong K."/>
        </authorList>
    </citation>
    <scope>NUCLEOTIDE SEQUENCE [LARGE SCALE GENOMIC DNA]</scope>
    <source>
        <strain evidence="2 3">JCM14558</strain>
    </source>
</reference>
<feature type="chain" id="PRO_5022810945" evidence="1">
    <location>
        <begin position="25"/>
        <end position="399"/>
    </location>
</feature>
<accession>A0A5C8HWD1</accession>
<keyword evidence="1" id="KW-0732">Signal</keyword>
<feature type="signal peptide" evidence="1">
    <location>
        <begin position="1"/>
        <end position="24"/>
    </location>
</feature>
<evidence type="ECO:0000313" key="3">
    <source>
        <dbReference type="Proteomes" id="UP000321034"/>
    </source>
</evidence>
<sequence length="399" mass="40708">MRSRILPVAVALAGSLALSSCASAAPEQRASTPTGDGHGEIAGAVELAEPALGLTSVDATGTVHHLDLLEESVTELGSTAPPVGMTTDGRYLFVETAGGVEIVDSGVWTWDHVDHFHYYRAEPRLLGTVEGEGPVTVATTNSSTTGGTGLSFEGSGESVLLDTEALSKGEVVERFRLDDGGLVVPVGSFALVGLGDEVAVRSADGEPTGQSAACVDPGGTITTRVGAVIGCDDGALLATVAADGVVIERIPYPEGTTAPRAVAFANREGRPTVAALAGDSAVWLLDTRQRAWTLLPVPTPLAAVTAVDDADGHVLALAKDGRMLVLDGATGAQRAATEPLVAASLSSGAAPALIADQQRAYLSAPAEQRMYEIDFADGARLARTFETASAPAFVAETGR</sequence>
<dbReference type="AlphaFoldDB" id="A0A5C8HWD1"/>
<dbReference type="EMBL" id="VRSV01000002">
    <property type="protein sequence ID" value="TXK10389.1"/>
    <property type="molecule type" value="Genomic_DNA"/>
</dbReference>
<dbReference type="InterPro" id="IPR015943">
    <property type="entry name" value="WD40/YVTN_repeat-like_dom_sf"/>
</dbReference>
<proteinExistence type="predicted"/>
<comment type="caution">
    <text evidence="2">The sequence shown here is derived from an EMBL/GenBank/DDBJ whole genome shotgun (WGS) entry which is preliminary data.</text>
</comment>
<evidence type="ECO:0000256" key="1">
    <source>
        <dbReference type="SAM" id="SignalP"/>
    </source>
</evidence>
<dbReference type="InterPro" id="IPR011044">
    <property type="entry name" value="Quino_amine_DH_bsu"/>
</dbReference>
<dbReference type="Gene3D" id="2.130.10.10">
    <property type="entry name" value="YVTN repeat-like/Quinoprotein amine dehydrogenase"/>
    <property type="match status" value="1"/>
</dbReference>
<organism evidence="2 3">
    <name type="scientific">Microbacterium hatanonis</name>
    <dbReference type="NCBI Taxonomy" id="404366"/>
    <lineage>
        <taxon>Bacteria</taxon>
        <taxon>Bacillati</taxon>
        <taxon>Actinomycetota</taxon>
        <taxon>Actinomycetes</taxon>
        <taxon>Micrococcales</taxon>
        <taxon>Microbacteriaceae</taxon>
        <taxon>Microbacterium</taxon>
    </lineage>
</organism>
<keyword evidence="3" id="KW-1185">Reference proteome</keyword>
<gene>
    <name evidence="2" type="ORF">FVP77_16260</name>
</gene>
<dbReference type="OrthoDB" id="60524at2"/>
<dbReference type="RefSeq" id="WP_147895560.1">
    <property type="nucleotide sequence ID" value="NZ_BAAANR010000001.1"/>
</dbReference>